<proteinExistence type="predicted"/>
<reference evidence="1 2" key="1">
    <citation type="submission" date="2016-10" db="EMBL/GenBank/DDBJ databases">
        <authorList>
            <person name="de Groot N.N."/>
        </authorList>
    </citation>
    <scope>NUCLEOTIDE SEQUENCE [LARGE SCALE GENOMIC DNA]</scope>
    <source>
        <strain evidence="1 2">DSM 21632</strain>
    </source>
</reference>
<dbReference type="EMBL" id="FNDK01000024">
    <property type="protein sequence ID" value="SDI18181.1"/>
    <property type="molecule type" value="Genomic_DNA"/>
</dbReference>
<sequence>MTPTKDIVFYIVNHLDTLGMEKGVEQVSHRLAFDRDYVLEIYFNEKRKAHQMAV</sequence>
<organism evidence="1 2">
    <name type="scientific">Alteribacillus persepolensis</name>
    <dbReference type="NCBI Taxonomy" id="568899"/>
    <lineage>
        <taxon>Bacteria</taxon>
        <taxon>Bacillati</taxon>
        <taxon>Bacillota</taxon>
        <taxon>Bacilli</taxon>
        <taxon>Bacillales</taxon>
        <taxon>Bacillaceae</taxon>
        <taxon>Alteribacillus</taxon>
    </lineage>
</organism>
<name>A0A1G8IHE6_9BACI</name>
<dbReference type="AlphaFoldDB" id="A0A1G8IHE6"/>
<evidence type="ECO:0000313" key="2">
    <source>
        <dbReference type="Proteomes" id="UP000199163"/>
    </source>
</evidence>
<gene>
    <name evidence="1" type="ORF">SAMN05192534_12418</name>
</gene>
<accession>A0A1G8IHE6</accession>
<dbReference type="Proteomes" id="UP000199163">
    <property type="component" value="Unassembled WGS sequence"/>
</dbReference>
<keyword evidence="2" id="KW-1185">Reference proteome</keyword>
<dbReference type="RefSeq" id="WP_175487554.1">
    <property type="nucleotide sequence ID" value="NZ_FNDK01000024.1"/>
</dbReference>
<evidence type="ECO:0000313" key="1">
    <source>
        <dbReference type="EMBL" id="SDI18181.1"/>
    </source>
</evidence>
<dbReference type="STRING" id="568899.SAMN05192534_12418"/>
<protein>
    <submittedName>
        <fullName evidence="1">Uncharacterized protein</fullName>
    </submittedName>
</protein>